<sequence>MLIIFIILVIILLFFFYNTEHFNENNSRNYYNVSQEEQDCPNRKRDCVIACLNKNNELDNNCYNKCLITAYNC</sequence>
<accession>A0A6C0E2D5</accession>
<dbReference type="AlphaFoldDB" id="A0A6C0E2D5"/>
<evidence type="ECO:0000313" key="1">
    <source>
        <dbReference type="EMBL" id="QHT21575.1"/>
    </source>
</evidence>
<organism evidence="1">
    <name type="scientific">viral metagenome</name>
    <dbReference type="NCBI Taxonomy" id="1070528"/>
    <lineage>
        <taxon>unclassified sequences</taxon>
        <taxon>metagenomes</taxon>
        <taxon>organismal metagenomes</taxon>
    </lineage>
</organism>
<name>A0A6C0E2D5_9ZZZZ</name>
<protein>
    <submittedName>
        <fullName evidence="1">Uncharacterized protein</fullName>
    </submittedName>
</protein>
<reference evidence="1" key="1">
    <citation type="journal article" date="2020" name="Nature">
        <title>Giant virus diversity and host interactions through global metagenomics.</title>
        <authorList>
            <person name="Schulz F."/>
            <person name="Roux S."/>
            <person name="Paez-Espino D."/>
            <person name="Jungbluth S."/>
            <person name="Walsh D.A."/>
            <person name="Denef V.J."/>
            <person name="McMahon K.D."/>
            <person name="Konstantinidis K.T."/>
            <person name="Eloe-Fadrosh E.A."/>
            <person name="Kyrpides N.C."/>
            <person name="Woyke T."/>
        </authorList>
    </citation>
    <scope>NUCLEOTIDE SEQUENCE</scope>
    <source>
        <strain evidence="1">GVMAG-M-3300023179-103</strain>
    </source>
</reference>
<dbReference type="EMBL" id="MN739695">
    <property type="protein sequence ID" value="QHT21575.1"/>
    <property type="molecule type" value="Genomic_DNA"/>
</dbReference>
<proteinExistence type="predicted"/>